<evidence type="ECO:0000313" key="7">
    <source>
        <dbReference type="EMBL" id="WOH11736.1"/>
    </source>
</evidence>
<protein>
    <recommendedName>
        <fullName evidence="6">Serine-threonine/tyrosine-protein kinase catalytic domain-containing protein</fullName>
    </recommendedName>
</protein>
<keyword evidence="8" id="KW-1185">Reference proteome</keyword>
<dbReference type="Gene3D" id="1.10.510.10">
    <property type="entry name" value="Transferase(Phosphotransferase) domain 1"/>
    <property type="match status" value="1"/>
</dbReference>
<evidence type="ECO:0000256" key="1">
    <source>
        <dbReference type="ARBA" id="ARBA00022527"/>
    </source>
</evidence>
<keyword evidence="1" id="KW-0723">Serine/threonine-protein kinase</keyword>
<dbReference type="Proteomes" id="UP000077755">
    <property type="component" value="Chromosome 8"/>
</dbReference>
<evidence type="ECO:0000256" key="5">
    <source>
        <dbReference type="ARBA" id="ARBA00022840"/>
    </source>
</evidence>
<reference evidence="7" key="2">
    <citation type="submission" date="2022-03" db="EMBL/GenBank/DDBJ databases">
        <title>Draft title - Genomic analysis of global carrot germplasm unveils the trajectory of domestication and the origin of high carotenoid orange carrot.</title>
        <authorList>
            <person name="Iorizzo M."/>
            <person name="Ellison S."/>
            <person name="Senalik D."/>
            <person name="Macko-Podgorni A."/>
            <person name="Grzebelus D."/>
            <person name="Bostan H."/>
            <person name="Rolling W."/>
            <person name="Curaba J."/>
            <person name="Simon P."/>
        </authorList>
    </citation>
    <scope>NUCLEOTIDE SEQUENCE</scope>
    <source>
        <tissue evidence="7">Leaf</tissue>
    </source>
</reference>
<evidence type="ECO:0000256" key="3">
    <source>
        <dbReference type="ARBA" id="ARBA00022741"/>
    </source>
</evidence>
<name>A0AAF1BD00_DAUCS</name>
<keyword evidence="4" id="KW-0418">Kinase</keyword>
<evidence type="ECO:0000256" key="4">
    <source>
        <dbReference type="ARBA" id="ARBA00022777"/>
    </source>
</evidence>
<evidence type="ECO:0000313" key="8">
    <source>
        <dbReference type="Proteomes" id="UP000077755"/>
    </source>
</evidence>
<gene>
    <name evidence="7" type="ORF">DCAR_0831227</name>
</gene>
<dbReference type="SUPFAM" id="SSF56112">
    <property type="entry name" value="Protein kinase-like (PK-like)"/>
    <property type="match status" value="1"/>
</dbReference>
<dbReference type="Pfam" id="PF07714">
    <property type="entry name" value="PK_Tyr_Ser-Thr"/>
    <property type="match status" value="1"/>
</dbReference>
<dbReference type="GO" id="GO:0005524">
    <property type="term" value="F:ATP binding"/>
    <property type="evidence" value="ECO:0007669"/>
    <property type="project" value="UniProtKB-KW"/>
</dbReference>
<keyword evidence="5" id="KW-0067">ATP-binding</keyword>
<reference evidence="7" key="1">
    <citation type="journal article" date="2016" name="Nat. Genet.">
        <title>A high-quality carrot genome assembly provides new insights into carotenoid accumulation and asterid genome evolution.</title>
        <authorList>
            <person name="Iorizzo M."/>
            <person name="Ellison S."/>
            <person name="Senalik D."/>
            <person name="Zeng P."/>
            <person name="Satapoomin P."/>
            <person name="Huang J."/>
            <person name="Bowman M."/>
            <person name="Iovene M."/>
            <person name="Sanseverino W."/>
            <person name="Cavagnaro P."/>
            <person name="Yildiz M."/>
            <person name="Macko-Podgorni A."/>
            <person name="Moranska E."/>
            <person name="Grzebelus E."/>
            <person name="Grzebelus D."/>
            <person name="Ashrafi H."/>
            <person name="Zheng Z."/>
            <person name="Cheng S."/>
            <person name="Spooner D."/>
            <person name="Van Deynze A."/>
            <person name="Simon P."/>
        </authorList>
    </citation>
    <scope>NUCLEOTIDE SEQUENCE</scope>
    <source>
        <tissue evidence="7">Leaf</tissue>
    </source>
</reference>
<dbReference type="PANTHER" id="PTHR27002">
    <property type="entry name" value="RECEPTOR-LIKE SERINE/THREONINE-PROTEIN KINASE SD1-8"/>
    <property type="match status" value="1"/>
</dbReference>
<dbReference type="AlphaFoldDB" id="A0AAF1BD00"/>
<keyword evidence="3" id="KW-0547">Nucleotide-binding</keyword>
<evidence type="ECO:0000259" key="6">
    <source>
        <dbReference type="Pfam" id="PF07714"/>
    </source>
</evidence>
<accession>A0AAF1BD00</accession>
<dbReference type="InterPro" id="IPR001245">
    <property type="entry name" value="Ser-Thr/Tyr_kinase_cat_dom"/>
</dbReference>
<organism evidence="7 8">
    <name type="scientific">Daucus carota subsp. sativus</name>
    <name type="common">Carrot</name>
    <dbReference type="NCBI Taxonomy" id="79200"/>
    <lineage>
        <taxon>Eukaryota</taxon>
        <taxon>Viridiplantae</taxon>
        <taxon>Streptophyta</taxon>
        <taxon>Embryophyta</taxon>
        <taxon>Tracheophyta</taxon>
        <taxon>Spermatophyta</taxon>
        <taxon>Magnoliopsida</taxon>
        <taxon>eudicotyledons</taxon>
        <taxon>Gunneridae</taxon>
        <taxon>Pentapetalae</taxon>
        <taxon>asterids</taxon>
        <taxon>campanulids</taxon>
        <taxon>Apiales</taxon>
        <taxon>Apiaceae</taxon>
        <taxon>Apioideae</taxon>
        <taxon>Scandiceae</taxon>
        <taxon>Daucinae</taxon>
        <taxon>Daucus</taxon>
        <taxon>Daucus sect. Daucus</taxon>
    </lineage>
</organism>
<dbReference type="GO" id="GO:0004674">
    <property type="term" value="F:protein serine/threonine kinase activity"/>
    <property type="evidence" value="ECO:0007669"/>
    <property type="project" value="UniProtKB-KW"/>
</dbReference>
<evidence type="ECO:0000256" key="2">
    <source>
        <dbReference type="ARBA" id="ARBA00022679"/>
    </source>
</evidence>
<proteinExistence type="predicted"/>
<sequence>MSPEYAMEGLFSIKSDVFSYGVLLLEIISGRRNTSTFDAGKSVNLVGHVWDRWLEGKPLEIVDASLAESFDVSEVLRCIHVGLLCVQESAAVRPTMSEAASMLCNERATPSPMEQPAFINRAQVYFGTLKSSSSSSRIGATTTTEMTTAIAEGR</sequence>
<dbReference type="GO" id="GO:0005886">
    <property type="term" value="C:plasma membrane"/>
    <property type="evidence" value="ECO:0007669"/>
    <property type="project" value="TreeGrafter"/>
</dbReference>
<dbReference type="InterPro" id="IPR011009">
    <property type="entry name" value="Kinase-like_dom_sf"/>
</dbReference>
<dbReference type="EMBL" id="CP093350">
    <property type="protein sequence ID" value="WOH11736.1"/>
    <property type="molecule type" value="Genomic_DNA"/>
</dbReference>
<dbReference type="PANTHER" id="PTHR27002:SF1095">
    <property type="entry name" value="G-TYPE LECTIN S-RECEPTOR-LIKE SERINE_THREONINE-PROTEIN KINASE RKS1"/>
    <property type="match status" value="1"/>
</dbReference>
<feature type="domain" description="Serine-threonine/tyrosine-protein kinase catalytic" evidence="6">
    <location>
        <begin position="1"/>
        <end position="40"/>
    </location>
</feature>
<keyword evidence="2" id="KW-0808">Transferase</keyword>